<feature type="domain" description="AB hydrolase-1" evidence="1">
    <location>
        <begin position="27"/>
        <end position="256"/>
    </location>
</feature>
<dbReference type="PRINTS" id="PR00111">
    <property type="entry name" value="ABHYDROLASE"/>
</dbReference>
<evidence type="ECO:0000259" key="1">
    <source>
        <dbReference type="Pfam" id="PF12697"/>
    </source>
</evidence>
<dbReference type="EMBL" id="JAJNCO010000035">
    <property type="protein sequence ID" value="MCD2114943.1"/>
    <property type="molecule type" value="Genomic_DNA"/>
</dbReference>
<sequence length="269" mass="28355">MVNLPGELDTAGCVLRYADDGGPGPSVLFLHGAGADHVMFQVQRRALAQAGFRTVVVDLRGHGASRPNTVPASAELLVSDIEALVRHCGLDRPALVGHSLGGNLAQRLVQRAPERYSALAVLDATWNAGPLSVTERWALACAAPVLRLVPASRLPRMMADASAVTAAARSDLVRAFSTLSKAEFLAVWQATTQLVAPDPEYRTPVPLLLLRGEKDRTGNIARAMPRWAATEGVSETVVPGAGHVVTQDAPDAVAQALGDFLARVVDRAG</sequence>
<dbReference type="SUPFAM" id="SSF53474">
    <property type="entry name" value="alpha/beta-Hydrolases"/>
    <property type="match status" value="1"/>
</dbReference>
<dbReference type="Proteomes" id="UP001198630">
    <property type="component" value="Unassembled WGS sequence"/>
</dbReference>
<name>A0AAW4XPH9_RHORH</name>
<dbReference type="PRINTS" id="PR00412">
    <property type="entry name" value="EPOXHYDRLASE"/>
</dbReference>
<dbReference type="GO" id="GO:0016787">
    <property type="term" value="F:hydrolase activity"/>
    <property type="evidence" value="ECO:0007669"/>
    <property type="project" value="UniProtKB-KW"/>
</dbReference>
<dbReference type="PANTHER" id="PTHR43194">
    <property type="entry name" value="HYDROLASE ALPHA/BETA FOLD FAMILY"/>
    <property type="match status" value="1"/>
</dbReference>
<dbReference type="Gene3D" id="3.40.50.1820">
    <property type="entry name" value="alpha/beta hydrolase"/>
    <property type="match status" value="1"/>
</dbReference>
<evidence type="ECO:0000313" key="3">
    <source>
        <dbReference type="Proteomes" id="UP001198630"/>
    </source>
</evidence>
<dbReference type="InterPro" id="IPR050228">
    <property type="entry name" value="Carboxylesterase_BioH"/>
</dbReference>
<evidence type="ECO:0000313" key="2">
    <source>
        <dbReference type="EMBL" id="MCD2114943.1"/>
    </source>
</evidence>
<dbReference type="InterPro" id="IPR000073">
    <property type="entry name" value="AB_hydrolase_1"/>
</dbReference>
<dbReference type="PANTHER" id="PTHR43194:SF2">
    <property type="entry name" value="PEROXISOMAL MEMBRANE PROTEIN LPX1"/>
    <property type="match status" value="1"/>
</dbReference>
<gene>
    <name evidence="2" type="ORF">LQ384_28095</name>
</gene>
<dbReference type="InterPro" id="IPR000639">
    <property type="entry name" value="Epox_hydrolase-like"/>
</dbReference>
<protein>
    <submittedName>
        <fullName evidence="2">Alpha/beta hydrolase</fullName>
    </submittedName>
</protein>
<comment type="caution">
    <text evidence="2">The sequence shown here is derived from an EMBL/GenBank/DDBJ whole genome shotgun (WGS) entry which is preliminary data.</text>
</comment>
<dbReference type="RefSeq" id="WP_230792874.1">
    <property type="nucleotide sequence ID" value="NZ_JAJNCO010000035.1"/>
</dbReference>
<keyword evidence="2" id="KW-0378">Hydrolase</keyword>
<organism evidence="2 3">
    <name type="scientific">Rhodococcus rhodochrous</name>
    <dbReference type="NCBI Taxonomy" id="1829"/>
    <lineage>
        <taxon>Bacteria</taxon>
        <taxon>Bacillati</taxon>
        <taxon>Actinomycetota</taxon>
        <taxon>Actinomycetes</taxon>
        <taxon>Mycobacteriales</taxon>
        <taxon>Nocardiaceae</taxon>
        <taxon>Rhodococcus</taxon>
    </lineage>
</organism>
<reference evidence="2" key="1">
    <citation type="submission" date="2021-11" db="EMBL/GenBank/DDBJ databases">
        <title>Development of a sustainable strategy for remediation of hydrocarbon-contaminated territories based on the waste exchange concept.</title>
        <authorList>
            <person name="Elkin A."/>
        </authorList>
    </citation>
    <scope>NUCLEOTIDE SEQUENCE</scope>
    <source>
        <strain evidence="2">IEGM 757</strain>
    </source>
</reference>
<dbReference type="InterPro" id="IPR029058">
    <property type="entry name" value="AB_hydrolase_fold"/>
</dbReference>
<accession>A0AAW4XPH9</accession>
<dbReference type="Pfam" id="PF12697">
    <property type="entry name" value="Abhydrolase_6"/>
    <property type="match status" value="1"/>
</dbReference>
<dbReference type="AlphaFoldDB" id="A0AAW4XPH9"/>
<proteinExistence type="predicted"/>